<reference evidence="3 4" key="1">
    <citation type="submission" date="2016-04" db="EMBL/GenBank/DDBJ databases">
        <title>A degradative enzymes factory behind the ericoid mycorrhizal symbiosis.</title>
        <authorList>
            <consortium name="DOE Joint Genome Institute"/>
            <person name="Martino E."/>
            <person name="Morin E."/>
            <person name="Grelet G."/>
            <person name="Kuo A."/>
            <person name="Kohler A."/>
            <person name="Daghino S."/>
            <person name="Barry K."/>
            <person name="Choi C."/>
            <person name="Cichocki N."/>
            <person name="Clum A."/>
            <person name="Copeland A."/>
            <person name="Hainaut M."/>
            <person name="Haridas S."/>
            <person name="Labutti K."/>
            <person name="Lindquist E."/>
            <person name="Lipzen A."/>
            <person name="Khouja H.-R."/>
            <person name="Murat C."/>
            <person name="Ohm R."/>
            <person name="Olson A."/>
            <person name="Spatafora J."/>
            <person name="Veneault-Fourrey C."/>
            <person name="Henrissat B."/>
            <person name="Grigoriev I."/>
            <person name="Martin F."/>
            <person name="Perotto S."/>
        </authorList>
    </citation>
    <scope>NUCLEOTIDE SEQUENCE [LARGE SCALE GENOMIC DNA]</scope>
    <source>
        <strain evidence="3 4">E</strain>
    </source>
</reference>
<accession>A0A2J6SGA2</accession>
<gene>
    <name evidence="3" type="ORF">K444DRAFT_670634</name>
</gene>
<proteinExistence type="predicted"/>
<feature type="transmembrane region" description="Helical" evidence="1">
    <location>
        <begin position="340"/>
        <end position="362"/>
    </location>
</feature>
<organism evidence="3 4">
    <name type="scientific">Hyaloscypha bicolor E</name>
    <dbReference type="NCBI Taxonomy" id="1095630"/>
    <lineage>
        <taxon>Eukaryota</taxon>
        <taxon>Fungi</taxon>
        <taxon>Dikarya</taxon>
        <taxon>Ascomycota</taxon>
        <taxon>Pezizomycotina</taxon>
        <taxon>Leotiomycetes</taxon>
        <taxon>Helotiales</taxon>
        <taxon>Hyaloscyphaceae</taxon>
        <taxon>Hyaloscypha</taxon>
        <taxon>Hyaloscypha bicolor</taxon>
    </lineage>
</organism>
<dbReference type="RefSeq" id="XP_024726702.1">
    <property type="nucleotide sequence ID" value="XM_024887651.1"/>
</dbReference>
<dbReference type="Proteomes" id="UP000235371">
    <property type="component" value="Unassembled WGS sequence"/>
</dbReference>
<evidence type="ECO:0000313" key="3">
    <source>
        <dbReference type="EMBL" id="PMD49798.1"/>
    </source>
</evidence>
<dbReference type="InterPro" id="IPR058257">
    <property type="entry name" value="CorA-like_dom"/>
</dbReference>
<feature type="transmembrane region" description="Helical" evidence="1">
    <location>
        <begin position="388"/>
        <end position="412"/>
    </location>
</feature>
<protein>
    <recommendedName>
        <fullName evidence="2">CorA-like transporter domain-containing protein</fullName>
    </recommendedName>
</protein>
<name>A0A2J6SGA2_9HELO</name>
<keyword evidence="1" id="KW-0812">Transmembrane</keyword>
<evidence type="ECO:0000313" key="4">
    <source>
        <dbReference type="Proteomes" id="UP000235371"/>
    </source>
</evidence>
<dbReference type="AlphaFoldDB" id="A0A2J6SGA2"/>
<feature type="domain" description="CorA-like transporter" evidence="2">
    <location>
        <begin position="77"/>
        <end position="176"/>
    </location>
</feature>
<keyword evidence="4" id="KW-1185">Reference proteome</keyword>
<evidence type="ECO:0000259" key="2">
    <source>
        <dbReference type="Pfam" id="PF26616"/>
    </source>
</evidence>
<evidence type="ECO:0000256" key="1">
    <source>
        <dbReference type="SAM" id="Phobius"/>
    </source>
</evidence>
<dbReference type="Pfam" id="PF26616">
    <property type="entry name" value="CorA-like"/>
    <property type="match status" value="1"/>
</dbReference>
<dbReference type="EMBL" id="KZ613919">
    <property type="protein sequence ID" value="PMD49798.1"/>
    <property type="molecule type" value="Genomic_DNA"/>
</dbReference>
<dbReference type="InParanoid" id="A0A2J6SGA2"/>
<keyword evidence="1" id="KW-1133">Transmembrane helix</keyword>
<dbReference type="Gene3D" id="1.20.58.340">
    <property type="entry name" value="Magnesium transport protein CorA, transmembrane region"/>
    <property type="match status" value="1"/>
</dbReference>
<keyword evidence="1" id="KW-0472">Membrane</keyword>
<sequence>MSNDDAHKLFGDKVQVEILSISNDVIGYIFSWGYLNITQDAFNKLLVSEQVFEHYNKLVKTFGQRIRENNNAHLILHEICYNVYHVEKNHRQEGDPWSMRETAVYHKLNIPNRRSNWIFVQIPQAARTVLEQLEVSPKLCIDVMQSKCLELHIILISAISTHWSEYIDFLGGKVDVLDVKASYSNVEDISEVDYSVTFTDCQSLYILQRKLRKARRALECCQDLARGLEDSWLGIRIRDDDSQNQSSNPVRVSVESAAGLHLYAAEIASHIKNIIAILERSYSIGNLLSKILELRQVEKSHKTSQSIEKNIVALEHISTRSNETSQTLAKLARENNKGSLTLKTLTLIATIYLPATLSATIFSSDAVQTTSDAGSDLKNSHFVLAPDFWVFMVVTLGFTLLTLLAFLILRYAAGRSQKQRNKDVI</sequence>
<dbReference type="GeneID" id="36595727"/>
<dbReference type="OrthoDB" id="5396681at2759"/>
<dbReference type="STRING" id="1095630.A0A2J6SGA2"/>